<gene>
    <name evidence="2" type="ORF">CVT24_002573</name>
</gene>
<feature type="compositionally biased region" description="Basic and acidic residues" evidence="1">
    <location>
        <begin position="319"/>
        <end position="329"/>
    </location>
</feature>
<reference evidence="2 3" key="1">
    <citation type="journal article" date="2018" name="Evol. Lett.">
        <title>Horizontal gene cluster transfer increased hallucinogenic mushroom diversity.</title>
        <authorList>
            <person name="Reynolds H.T."/>
            <person name="Vijayakumar V."/>
            <person name="Gluck-Thaler E."/>
            <person name="Korotkin H.B."/>
            <person name="Matheny P.B."/>
            <person name="Slot J.C."/>
        </authorList>
    </citation>
    <scope>NUCLEOTIDE SEQUENCE [LARGE SCALE GENOMIC DNA]</scope>
    <source>
        <strain evidence="2 3">2629</strain>
    </source>
</reference>
<evidence type="ECO:0000313" key="3">
    <source>
        <dbReference type="Proteomes" id="UP000284842"/>
    </source>
</evidence>
<feature type="compositionally biased region" description="Low complexity" evidence="1">
    <location>
        <begin position="386"/>
        <end position="397"/>
    </location>
</feature>
<dbReference type="InParanoid" id="A0A409YU13"/>
<feature type="compositionally biased region" description="Acidic residues" evidence="1">
    <location>
        <begin position="308"/>
        <end position="318"/>
    </location>
</feature>
<feature type="compositionally biased region" description="Basic and acidic residues" evidence="1">
    <location>
        <begin position="338"/>
        <end position="382"/>
    </location>
</feature>
<keyword evidence="3" id="KW-1185">Reference proteome</keyword>
<organism evidence="2 3">
    <name type="scientific">Panaeolus cyanescens</name>
    <dbReference type="NCBI Taxonomy" id="181874"/>
    <lineage>
        <taxon>Eukaryota</taxon>
        <taxon>Fungi</taxon>
        <taxon>Dikarya</taxon>
        <taxon>Basidiomycota</taxon>
        <taxon>Agaricomycotina</taxon>
        <taxon>Agaricomycetes</taxon>
        <taxon>Agaricomycetidae</taxon>
        <taxon>Agaricales</taxon>
        <taxon>Agaricineae</taxon>
        <taxon>Galeropsidaceae</taxon>
        <taxon>Panaeolus</taxon>
    </lineage>
</organism>
<dbReference type="Proteomes" id="UP000284842">
    <property type="component" value="Unassembled WGS sequence"/>
</dbReference>
<feature type="compositionally biased region" description="Acidic residues" evidence="1">
    <location>
        <begin position="473"/>
        <end position="489"/>
    </location>
</feature>
<proteinExistence type="predicted"/>
<dbReference type="STRING" id="181874.A0A409YU13"/>
<feature type="compositionally biased region" description="Polar residues" evidence="1">
    <location>
        <begin position="405"/>
        <end position="418"/>
    </location>
</feature>
<accession>A0A409YU13</accession>
<dbReference type="EMBL" id="NHTK01000644">
    <property type="protein sequence ID" value="PPR06473.1"/>
    <property type="molecule type" value="Genomic_DNA"/>
</dbReference>
<name>A0A409YU13_9AGAR</name>
<evidence type="ECO:0000313" key="2">
    <source>
        <dbReference type="EMBL" id="PPR06473.1"/>
    </source>
</evidence>
<comment type="caution">
    <text evidence="2">The sequence shown here is derived from an EMBL/GenBank/DDBJ whole genome shotgun (WGS) entry which is preliminary data.</text>
</comment>
<feature type="region of interest" description="Disordered" evidence="1">
    <location>
        <begin position="303"/>
        <end position="553"/>
    </location>
</feature>
<sequence length="770" mass="87016">MGRWTTEDQEEWLRQKIPAYNQAKASKATKPFFNGVYRDWFKSWPCASPTTAELEKARGSLITAQKDRRSKDEKRVRQWFYNHANLNQTTTVVQSRQPKPSTSSRPLIKVPGQPKLLQEWQAYQSMTYQTQWKSIVAEKYEDFTRKWKAANPGRKIEVSWFEFMTKFMKEKYEEVVADPENGAKVKAEVEAYRQEAKAKALKMMQSNTNEAKQLAIDKLPKYLMDLSQSLTDQTGWHVSIIIGGPMPRANRAIRSLSYHNGTMPSGKTLVNWDEDRYNDFVYYFDQYLLEAFPEDVREELALDKGDGESDSEEDEESAEDKGVARSADDIREEEGCKDEEKNDNRRKMSYEEERERNIQANKELMKSLGLHELRDELRDGAKKTTKPANATKSSAKSSELRRSTRIASSEANQTNNPEETGELSMQVDEPQTGESAMQVDEADTDSGIGGGDEKAKAGDGDDEAEVMGSGGDNNDEAEVMGDGGDEKDDAEVKGGNNNGEDNDSDAGDDKTGSGNVEDEDVIDKRFVAGDEVQIGKPHCSADPPANSEHLTPSHPAALSLSRHQNAARQDLSSVSPVKVKESAFKNCPDWLAPWLTYLRDASQEQDWQRLVAKIIDYEHKGAIKKQLSTTNRPQEVADWIKRHKHKKTEPMDVNSSIFGDQLKAWWTCLQPKWRQVPGPDGLLSRAVPSDEDWVSLARGGNNGIFLVVLALSWWIRSLDTSTPHGHDAWRMVDDVYWVLSCLQRLLQKEATTGKKRLAENSEPSSNTKRR</sequence>
<protein>
    <submittedName>
        <fullName evidence="2">Uncharacterized protein</fullName>
    </submittedName>
</protein>
<dbReference type="AlphaFoldDB" id="A0A409YU13"/>
<evidence type="ECO:0000256" key="1">
    <source>
        <dbReference type="SAM" id="MobiDB-lite"/>
    </source>
</evidence>
<dbReference type="OrthoDB" id="2803783at2759"/>